<feature type="compositionally biased region" description="Polar residues" evidence="2">
    <location>
        <begin position="12"/>
        <end position="25"/>
    </location>
</feature>
<feature type="region of interest" description="Disordered" evidence="2">
    <location>
        <begin position="711"/>
        <end position="742"/>
    </location>
</feature>
<feature type="compositionally biased region" description="Basic residues" evidence="2">
    <location>
        <begin position="173"/>
        <end position="200"/>
    </location>
</feature>
<feature type="region of interest" description="Disordered" evidence="2">
    <location>
        <begin position="375"/>
        <end position="413"/>
    </location>
</feature>
<dbReference type="EnsemblMetazoa" id="AFAF021026-RA">
    <property type="protein sequence ID" value="AFAF021026-PA"/>
    <property type="gene ID" value="AFAF021026"/>
</dbReference>
<feature type="compositionally biased region" description="Low complexity" evidence="2">
    <location>
        <begin position="802"/>
        <end position="812"/>
    </location>
</feature>
<dbReference type="VEuPathDB" id="VectorBase:AFAF021026"/>
<dbReference type="Pfam" id="PF10650">
    <property type="entry name" value="zf-C3H1"/>
    <property type="match status" value="1"/>
</dbReference>
<feature type="compositionally biased region" description="Acidic residues" evidence="2">
    <location>
        <begin position="605"/>
        <end position="615"/>
    </location>
</feature>
<proteinExistence type="predicted"/>
<dbReference type="Proteomes" id="UP000075886">
    <property type="component" value="Unassembled WGS sequence"/>
</dbReference>
<feature type="region of interest" description="Disordered" evidence="2">
    <location>
        <begin position="757"/>
        <end position="812"/>
    </location>
</feature>
<feature type="region of interest" description="Disordered" evidence="2">
    <location>
        <begin position="1237"/>
        <end position="1259"/>
    </location>
</feature>
<organism evidence="4 5">
    <name type="scientific">Anopheles farauti</name>
    <dbReference type="NCBI Taxonomy" id="69004"/>
    <lineage>
        <taxon>Eukaryota</taxon>
        <taxon>Metazoa</taxon>
        <taxon>Ecdysozoa</taxon>
        <taxon>Arthropoda</taxon>
        <taxon>Hexapoda</taxon>
        <taxon>Insecta</taxon>
        <taxon>Pterygota</taxon>
        <taxon>Neoptera</taxon>
        <taxon>Endopterygota</taxon>
        <taxon>Diptera</taxon>
        <taxon>Nematocera</taxon>
        <taxon>Culicoidea</taxon>
        <taxon>Culicidae</taxon>
        <taxon>Anophelinae</taxon>
        <taxon>Anopheles</taxon>
    </lineage>
</organism>
<feature type="region of interest" description="Disordered" evidence="2">
    <location>
        <begin position="856"/>
        <end position="925"/>
    </location>
</feature>
<feature type="compositionally biased region" description="Polar residues" evidence="2">
    <location>
        <begin position="1237"/>
        <end position="1249"/>
    </location>
</feature>
<feature type="compositionally biased region" description="Acidic residues" evidence="2">
    <location>
        <begin position="441"/>
        <end position="456"/>
    </location>
</feature>
<evidence type="ECO:0000259" key="3">
    <source>
        <dbReference type="Pfam" id="PF10650"/>
    </source>
</evidence>
<feature type="compositionally biased region" description="Polar residues" evidence="2">
    <location>
        <begin position="635"/>
        <end position="651"/>
    </location>
</feature>
<feature type="compositionally biased region" description="Acidic residues" evidence="2">
    <location>
        <begin position="44"/>
        <end position="63"/>
    </location>
</feature>
<feature type="compositionally biased region" description="Basic and acidic residues" evidence="2">
    <location>
        <begin position="771"/>
        <end position="785"/>
    </location>
</feature>
<feature type="compositionally biased region" description="Polar residues" evidence="2">
    <location>
        <begin position="664"/>
        <end position="679"/>
    </location>
</feature>
<protein>
    <recommendedName>
        <fullName evidence="3">Putative zinc-finger domain-containing protein</fullName>
    </recommendedName>
</protein>
<dbReference type="STRING" id="69004.A0A182R1B2"/>
<feature type="compositionally biased region" description="Polar residues" evidence="2">
    <location>
        <begin position="786"/>
        <end position="801"/>
    </location>
</feature>
<feature type="region of interest" description="Disordered" evidence="2">
    <location>
        <begin position="12"/>
        <end position="82"/>
    </location>
</feature>
<keyword evidence="1" id="KW-0175">Coiled coil</keyword>
<feature type="region of interest" description="Disordered" evidence="2">
    <location>
        <begin position="437"/>
        <end position="540"/>
    </location>
</feature>
<feature type="region of interest" description="Disordered" evidence="2">
    <location>
        <begin position="1134"/>
        <end position="1163"/>
    </location>
</feature>
<feature type="region of interest" description="Disordered" evidence="2">
    <location>
        <begin position="150"/>
        <end position="224"/>
    </location>
</feature>
<reference evidence="5" key="1">
    <citation type="submission" date="2014-01" db="EMBL/GenBank/DDBJ databases">
        <title>The Genome Sequence of Anopheles farauti FAR1 (V2).</title>
        <authorList>
            <consortium name="The Broad Institute Genomics Platform"/>
            <person name="Neafsey D.E."/>
            <person name="Besansky N."/>
            <person name="Howell P."/>
            <person name="Walton C."/>
            <person name="Young S.K."/>
            <person name="Zeng Q."/>
            <person name="Gargeya S."/>
            <person name="Fitzgerald M."/>
            <person name="Haas B."/>
            <person name="Abouelleil A."/>
            <person name="Allen A.W."/>
            <person name="Alvarado L."/>
            <person name="Arachchi H.M."/>
            <person name="Berlin A.M."/>
            <person name="Chapman S.B."/>
            <person name="Gainer-Dewar J."/>
            <person name="Goldberg J."/>
            <person name="Griggs A."/>
            <person name="Gujja S."/>
            <person name="Hansen M."/>
            <person name="Howarth C."/>
            <person name="Imamovic A."/>
            <person name="Ireland A."/>
            <person name="Larimer J."/>
            <person name="McCowan C."/>
            <person name="Murphy C."/>
            <person name="Pearson M."/>
            <person name="Poon T.W."/>
            <person name="Priest M."/>
            <person name="Roberts A."/>
            <person name="Saif S."/>
            <person name="Shea T."/>
            <person name="Sisk P."/>
            <person name="Sykes S."/>
            <person name="Wortman J."/>
            <person name="Nusbaum C."/>
            <person name="Birren B."/>
        </authorList>
    </citation>
    <scope>NUCLEOTIDE SEQUENCE [LARGE SCALE GENOMIC DNA]</scope>
    <source>
        <strain evidence="5">FAR1</strain>
    </source>
</reference>
<evidence type="ECO:0000313" key="5">
    <source>
        <dbReference type="Proteomes" id="UP000075886"/>
    </source>
</evidence>
<feature type="compositionally biased region" description="Polar residues" evidence="2">
    <location>
        <begin position="860"/>
        <end position="871"/>
    </location>
</feature>
<feature type="domain" description="Putative zinc-finger" evidence="3">
    <location>
        <begin position="1287"/>
        <end position="1307"/>
    </location>
</feature>
<sequence length="1311" mass="146379">MHQKCPRFFCTSATTMENPQQTIEKQQGGDLPEGLIFVSSGSEAPEEDEDHEEGEIQDEDDEGDLKQQDLEDISSDEESTIREQMAALEAMDKRVGMLKKLANRSSKHADYLDEEDDVVNGKENFYYYYQQTYKHHPSLAYRSRKVAAYKAPKEDNRHDSVTTKHPYTSHRPVVAKRHVKDVKSSKKSSSSHRRHKRRKYTSPGSPSPTVERRPESSDSEPEAVVDREYLKIACAIDNGKSQRVDGQLGERNPLRKKLFQGTHKSRKFRMRSDEMLAATTGVVNVIIDSTSNEEDDEGGVGEEEEELQLRLLALSTKPIVREAGLGEIMSDTFQIPSPPPPPSIGFKDAASDTVSAEEQELRLIALKTAVLKKHASRQKRRELDNERPYSPSDDIVLSPVRELPPTYDDGLYSDEREGSVELIDDDDVQIVEPHYEHIDLLDSDDEEEPEVGENDMEISPLGSPSDGSASGDVARQLIEEDSQQPVDMELASSDRSSNGPSPVYGGAGGGDSCDSALFHRRGDLVPASPSETPDSMEEAEAEALRHLLLTKMRQKRNRVQEVQAMEDNGAKTNVVLKEESVIMDVQCEQTQSEAYSPVPPPKEPDEQELMMEEESSDRTTADQPMQRKRRKKSHSNSTSFAEVIDSNQSAIETPPKPALVHTQKLVNNPNKLINLNRTAAPSPPIARTESPKDPAMVDTFVSRPVAKLIIQLGQSDSDSDVDFGSPSPQKPTSAASGDTASPGVRFEEQLEMFLKSVRSKSTSATNVTTEGDPKETDNLSERQEQPEQQVVTSGKSLNSVRQQQQQTHQLKSLVKKAVSSSTMVTPTAVKHLSKSAQLEYMRLVERMAQLERDKLARQNAARTSTAINSEKSISKHPPHGQQQASSSLPAVDQHRTDQRFGKSPGRRKQSQSQEAIAEPAPLLDPVERKLQQIRSSIPNLSEASRNRLLHTAERHLEKHSESFVNELEQHNAIILDAQKARRELYHLESRIDLLREKLSMLERARERHRHRSFEKFTSLQVTRAKVLSSRKRSGELERMCYQIGRAIKGETYQLPTTTSSEMVQEQLRILVAGTQQLRSIRKPSLEQFKEEMIANHKRRLATCQEAPLQAEPEEPVQQEDEESVVQVVVEHEGGSKLDDVQHEREESKVESTTTISEEDPVSETVEAVPNEATDEMPSMEKHVEEQPVSSVNEPIAPPGFSAPDVPVTKQITATEPPSHVEVTEADQSGGETETITLVPSDAIGQQTNDPPIRNDTGPHGTEFRIEKYTSPLMSLKQGAQNIPTGILCPYELGGQCVDRDCKFEHFAQRTA</sequence>
<feature type="compositionally biased region" description="Polar residues" evidence="2">
    <location>
        <begin position="759"/>
        <end position="769"/>
    </location>
</feature>
<feature type="compositionally biased region" description="Polar residues" evidence="2">
    <location>
        <begin position="726"/>
        <end position="739"/>
    </location>
</feature>
<feature type="region of interest" description="Disordered" evidence="2">
    <location>
        <begin position="585"/>
        <end position="695"/>
    </location>
</feature>
<evidence type="ECO:0000313" key="4">
    <source>
        <dbReference type="EnsemblMetazoa" id="AFAF021026-PA"/>
    </source>
</evidence>
<feature type="coiled-coil region" evidence="1">
    <location>
        <begin position="977"/>
        <end position="1011"/>
    </location>
</feature>
<keyword evidence="5" id="KW-1185">Reference proteome</keyword>
<reference evidence="4" key="2">
    <citation type="submission" date="2020-05" db="UniProtKB">
        <authorList>
            <consortium name="EnsemblMetazoa"/>
        </authorList>
    </citation>
    <scope>IDENTIFICATION</scope>
    <source>
        <strain evidence="4">FAR1</strain>
    </source>
</reference>
<feature type="compositionally biased region" description="Basic and acidic residues" evidence="2">
    <location>
        <begin position="151"/>
        <end position="162"/>
    </location>
</feature>
<dbReference type="InterPro" id="IPR019607">
    <property type="entry name" value="Putative_zinc-finger_domain"/>
</dbReference>
<evidence type="ECO:0000256" key="1">
    <source>
        <dbReference type="SAM" id="Coils"/>
    </source>
</evidence>
<evidence type="ECO:0000256" key="2">
    <source>
        <dbReference type="SAM" id="MobiDB-lite"/>
    </source>
</evidence>
<name>A0A182R1B2_9DIPT</name>
<feature type="region of interest" description="Disordered" evidence="2">
    <location>
        <begin position="1213"/>
        <end position="1232"/>
    </location>
</feature>
<feature type="compositionally biased region" description="Basic and acidic residues" evidence="2">
    <location>
        <begin position="1134"/>
        <end position="1149"/>
    </location>
</feature>
<accession>A0A182R1B2</accession>
<dbReference type="EMBL" id="AXCN02001071">
    <property type="status" value="NOT_ANNOTATED_CDS"/>
    <property type="molecule type" value="Genomic_DNA"/>
</dbReference>